<evidence type="ECO:0000313" key="3">
    <source>
        <dbReference type="EMBL" id="MBR8638292.1"/>
    </source>
</evidence>
<name>A0A941FE58_9ACTN</name>
<comment type="caution">
    <text evidence="3">The sequence shown here is derived from an EMBL/GenBank/DDBJ whole genome shotgun (WGS) entry which is preliminary data.</text>
</comment>
<feature type="region of interest" description="Disordered" evidence="1">
    <location>
        <begin position="1"/>
        <end position="23"/>
    </location>
</feature>
<feature type="domain" description="NADP-dependent oxidoreductase" evidence="2">
    <location>
        <begin position="6"/>
        <end position="49"/>
    </location>
</feature>
<dbReference type="AlphaFoldDB" id="A0A941FE58"/>
<dbReference type="InterPro" id="IPR023210">
    <property type="entry name" value="NADP_OxRdtase_dom"/>
</dbReference>
<organism evidence="3 4">
    <name type="scientific">Streptomyces tuirus</name>
    <dbReference type="NCBI Taxonomy" id="68278"/>
    <lineage>
        <taxon>Bacteria</taxon>
        <taxon>Bacillati</taxon>
        <taxon>Actinomycetota</taxon>
        <taxon>Actinomycetes</taxon>
        <taxon>Kitasatosporales</taxon>
        <taxon>Streptomycetaceae</taxon>
        <taxon>Streptomyces</taxon>
    </lineage>
</organism>
<dbReference type="InterPro" id="IPR036812">
    <property type="entry name" value="NAD(P)_OxRdtase_dom_sf"/>
</dbReference>
<reference evidence="3 4" key="1">
    <citation type="submission" date="2021-04" db="EMBL/GenBank/DDBJ databases">
        <title>Characterization of the biosynthetic gene cluster of new lipopeptides with antitumor activity in the genome of the marine Streptomyces PHM034.</title>
        <authorList>
            <person name="Ceniceros A."/>
            <person name="Canedo L."/>
            <person name="Mendez C."/>
            <person name="Olano C."/>
            <person name="Schleissner C."/>
            <person name="Cuevas C."/>
            <person name="De La Calle F."/>
            <person name="Salas J.A."/>
        </authorList>
    </citation>
    <scope>NUCLEOTIDE SEQUENCE [LARGE SCALE GENOMIC DNA]</scope>
    <source>
        <strain evidence="3 4">PHM034</strain>
    </source>
</reference>
<keyword evidence="4" id="KW-1185">Reference proteome</keyword>
<dbReference type="SUPFAM" id="SSF51430">
    <property type="entry name" value="NAD(P)-linked oxidoreductase"/>
    <property type="match status" value="1"/>
</dbReference>
<evidence type="ECO:0000313" key="4">
    <source>
        <dbReference type="Proteomes" id="UP000682308"/>
    </source>
</evidence>
<dbReference type="Pfam" id="PF00248">
    <property type="entry name" value="Aldo_ket_red"/>
    <property type="match status" value="1"/>
</dbReference>
<dbReference type="Gene3D" id="3.20.20.100">
    <property type="entry name" value="NADP-dependent oxidoreductase domain"/>
    <property type="match status" value="1"/>
</dbReference>
<protein>
    <submittedName>
        <fullName evidence="3">Aldo/keto reductase</fullName>
    </submittedName>
</protein>
<accession>A0A941FE58</accession>
<proteinExistence type="predicted"/>
<gene>
    <name evidence="3" type="ORF">KEF29_00750</name>
</gene>
<evidence type="ECO:0000259" key="2">
    <source>
        <dbReference type="Pfam" id="PF00248"/>
    </source>
</evidence>
<evidence type="ECO:0000256" key="1">
    <source>
        <dbReference type="SAM" id="MobiDB-lite"/>
    </source>
</evidence>
<sequence>MRGASSGRRSFDTAEPYGLGGDTSEQLLGRAVKDFRDEVVLDAKFGYDLTDMSRLGRAFNQGPGHGPRGRIAGSTQHFLMEFPPFRE</sequence>
<dbReference type="Proteomes" id="UP000682308">
    <property type="component" value="Unassembled WGS sequence"/>
</dbReference>
<dbReference type="EMBL" id="JAGTPG010000001">
    <property type="protein sequence ID" value="MBR8638292.1"/>
    <property type="molecule type" value="Genomic_DNA"/>
</dbReference>